<evidence type="ECO:0000313" key="6">
    <source>
        <dbReference type="EMBL" id="EGB12286.1"/>
    </source>
</evidence>
<gene>
    <name evidence="6" type="ORF">AURANDRAFT_61302</name>
</gene>
<dbReference type="KEGG" id="aaf:AURANDRAFT_61302"/>
<keyword evidence="3" id="KW-0106">Calcium</keyword>
<dbReference type="GO" id="GO:0046872">
    <property type="term" value="F:metal ion binding"/>
    <property type="evidence" value="ECO:0007669"/>
    <property type="project" value="UniProtKB-KW"/>
</dbReference>
<evidence type="ECO:0008006" key="8">
    <source>
        <dbReference type="Google" id="ProtNLM"/>
    </source>
</evidence>
<dbReference type="SUPFAM" id="SSF49899">
    <property type="entry name" value="Concanavalin A-like lectins/glucanases"/>
    <property type="match status" value="7"/>
</dbReference>
<reference evidence="6 7" key="1">
    <citation type="journal article" date="2011" name="Proc. Natl. Acad. Sci. U.S.A.">
        <title>Niche of harmful alga Aureococcus anophagefferens revealed through ecogenomics.</title>
        <authorList>
            <person name="Gobler C.J."/>
            <person name="Berry D.L."/>
            <person name="Dyhrman S.T."/>
            <person name="Wilhelm S.W."/>
            <person name="Salamov A."/>
            <person name="Lobanov A.V."/>
            <person name="Zhang Y."/>
            <person name="Collier J.L."/>
            <person name="Wurch L.L."/>
            <person name="Kustka A.B."/>
            <person name="Dill B.D."/>
            <person name="Shah M."/>
            <person name="VerBerkmoes N.C."/>
            <person name="Kuo A."/>
            <person name="Terry A."/>
            <person name="Pangilinan J."/>
            <person name="Lindquist E.A."/>
            <person name="Lucas S."/>
            <person name="Paulsen I.T."/>
            <person name="Hattenrath-Lehmann T.K."/>
            <person name="Talmage S.C."/>
            <person name="Walker E.A."/>
            <person name="Koch F."/>
            <person name="Burson A.M."/>
            <person name="Marcoval M.A."/>
            <person name="Tang Y.Z."/>
            <person name="Lecleir G.R."/>
            <person name="Coyne K.J."/>
            <person name="Berg G.M."/>
            <person name="Bertrand E.M."/>
            <person name="Saito M.A."/>
            <person name="Gladyshev V.N."/>
            <person name="Grigoriev I.V."/>
        </authorList>
    </citation>
    <scope>NUCLEOTIDE SEQUENCE [LARGE SCALE GENOMIC DNA]</scope>
    <source>
        <strain evidence="7">CCMP 1984</strain>
    </source>
</reference>
<dbReference type="InterPro" id="IPR013320">
    <property type="entry name" value="ConA-like_dom_sf"/>
</dbReference>
<accession>F0XXU8</accession>
<proteinExistence type="predicted"/>
<feature type="chain" id="PRO_5003262534" description="Laminin G domain-containing protein" evidence="5">
    <location>
        <begin position="20"/>
        <end position="1613"/>
    </location>
</feature>
<name>F0XXU8_AURAN</name>
<feature type="signal peptide" evidence="5">
    <location>
        <begin position="1"/>
        <end position="19"/>
    </location>
</feature>
<dbReference type="OrthoDB" id="10044679at2759"/>
<sequence>MVQSLTRVALALLWLRSEAVPTPRPTLTAPPSAYPTATVPPTAYYVSRSTLVARYSFDDGTAAEDGDSSLDGTINGATATTGRDGSGALSFDGTDDYVEFPSAVTADIRGSNSRTICLWAVIDEWDEGALFSHGSGADGMEFGIMAKTSGSIQVQLHGGSYDMAVALSGSDDGDWHHYCLAYDGSWTLYFDGASAYTYSVALDTGSDYALTLGDRTDRNGNHLFSGSIDEVYVYSSALNTGSIEVLYNAVTPQPTVTPRPTHVSLSTLVARYSFDDGTAAEDGDSSLDGTIAFYYGATATTGRDGSGALSFDGTDDYVEFPSAVTADIQGSNARTICLWAVIDSFSSDGGLFDYGTSSDLQNFALRVAGTDGTLKVQLWGADTDVALSGSDDGGWHHYCLTYDGSDWALYFDGSQAATGTDAVNTGSDRALRLGQFWNDYFFDGSIDEVYVYSSALDAASIQVLYDAVTPQPTVTPLPTHVSHSTLVAHYRFDKVLATEDGDSSLDGRIHGAAATTGLFGSYALSFDGTDDYVEFPSAVTADIQGSNARTICLWAVIDSFSSDGGLFDYGTSSDLQNFALRVAGTDGSLKVQLWGADTDVALSGSDDGGWHHYCLTYDGSTWYLYFDGNEAGSGTSAVNTGSDRALRLGQWNLGDDNEGYLDGSIDEVYVYSSALDAASIQVLYDAVTAAPTVTPLPTHVSHSTLVARYRFDKVLATEDGDSSLDGTINGAAATTGLFGSGALSFDGTDDYVEFPSAVTADIQGSNARTICLWAVIDSFSSDGGLFDYGSYSDYENFALRVHGTSASLKVQLFAADTDVALSGSDDGGWHHYCLTYDGSDWVLYFDGSQAATATVAVNTGSDTALRLGRWAGGDYLDGSIDEVYVYSSALDAASIQVLYDAGSTPAPTATPRPTHVSHSTLVARYSFDDGTAAEDGDSSLDGTINGATATTGRDGSGALSFDGTDDYVEFPSAVTADIQGSSSRTVCLWALIDDFSGEAGLFDYGAYSDLANFALRVAGTDGTLKVQLWGADTDVALSGSDDGGWHHYCLTYDGSAWYLYFDGNEAGSGTSAVNTGSDRALRLGQWNLGDDNDGYLDGSIDEVYVYSSALDAASIQVLYDAVSTAPTVTPLPTSNFFQATLVAHYSFDDGTAADDSDSSLDGTINGATATAGLFGSVAMAFDGVDDYVEFPSAVTADIQGSNARTICLWAVIDSFSSDGGLFDYGTSSDLQNFALRVAGTDGSLKVQLWAADTDVALSGSDDGDWHHYCVTYDGSAWYLYFDGNEAGSGTSAVNTGSDRALKLGMWDLSSYLDGAIDEVYVYSSALDAASIQVLYDAGSTPAPTQTTVPTPNFFQATLVAHYSFDARVRCADDHVGDGSLDCTRSGTKAVKGRDGSGALSFDGTDDYVEFPSAVTADIQGSNARTVCLWAVINSFSSDGSEYDLGAGLFDYGDYSDLENFALRVHGTDGSLRVQLWGADTDVALSGSDDGDWHHYCLTYDGSDWALYFDGTQAATGTEALDTGSDNALRLGQFWNDYFFDGSIDEVYVYASALDAASIQVLYDAVTAAPTATPTAIPSATPRPTRAITDVDAVQRTVGAPEEVACFPSPESWS</sequence>
<evidence type="ECO:0000313" key="7">
    <source>
        <dbReference type="Proteomes" id="UP000002729"/>
    </source>
</evidence>
<dbReference type="InParanoid" id="F0XXU8"/>
<dbReference type="Gene3D" id="2.60.120.200">
    <property type="match status" value="7"/>
</dbReference>
<evidence type="ECO:0000256" key="1">
    <source>
        <dbReference type="ARBA" id="ARBA00001913"/>
    </source>
</evidence>
<keyword evidence="4" id="KW-1015">Disulfide bond</keyword>
<protein>
    <recommendedName>
        <fullName evidence="8">Laminin G domain-containing protein</fullName>
    </recommendedName>
</protein>
<evidence type="ECO:0000256" key="3">
    <source>
        <dbReference type="ARBA" id="ARBA00022837"/>
    </source>
</evidence>
<evidence type="ECO:0000256" key="4">
    <source>
        <dbReference type="ARBA" id="ARBA00023157"/>
    </source>
</evidence>
<dbReference type="InterPro" id="IPR051360">
    <property type="entry name" value="Neuronal_Pentraxin_Related"/>
</dbReference>
<keyword evidence="7" id="KW-1185">Reference proteome</keyword>
<dbReference type="Proteomes" id="UP000002729">
    <property type="component" value="Unassembled WGS sequence"/>
</dbReference>
<dbReference type="PANTHER" id="PTHR19277:SF125">
    <property type="entry name" value="B6"/>
    <property type="match status" value="1"/>
</dbReference>
<dbReference type="OMA" id="CCFPMRY"/>
<dbReference type="EMBL" id="GL833121">
    <property type="protein sequence ID" value="EGB12286.1"/>
    <property type="molecule type" value="Genomic_DNA"/>
</dbReference>
<dbReference type="PANTHER" id="PTHR19277">
    <property type="entry name" value="PENTRAXIN"/>
    <property type="match status" value="1"/>
</dbReference>
<evidence type="ECO:0000256" key="2">
    <source>
        <dbReference type="ARBA" id="ARBA00022723"/>
    </source>
</evidence>
<keyword evidence="5" id="KW-0732">Signal</keyword>
<dbReference type="Pfam" id="PF13385">
    <property type="entry name" value="Laminin_G_3"/>
    <property type="match status" value="7"/>
</dbReference>
<evidence type="ECO:0000256" key="5">
    <source>
        <dbReference type="SAM" id="SignalP"/>
    </source>
</evidence>
<comment type="cofactor">
    <cofactor evidence="1">
        <name>Ca(2+)</name>
        <dbReference type="ChEBI" id="CHEBI:29108"/>
    </cofactor>
</comment>
<dbReference type="RefSeq" id="XP_009033349.1">
    <property type="nucleotide sequence ID" value="XM_009035101.1"/>
</dbReference>
<keyword evidence="2" id="KW-0479">Metal-binding</keyword>
<organism evidence="7">
    <name type="scientific">Aureococcus anophagefferens</name>
    <name type="common">Harmful bloom alga</name>
    <dbReference type="NCBI Taxonomy" id="44056"/>
    <lineage>
        <taxon>Eukaryota</taxon>
        <taxon>Sar</taxon>
        <taxon>Stramenopiles</taxon>
        <taxon>Ochrophyta</taxon>
        <taxon>Pelagophyceae</taxon>
        <taxon>Pelagomonadales</taxon>
        <taxon>Pelagomonadaceae</taxon>
        <taxon>Aureococcus</taxon>
    </lineage>
</organism>
<dbReference type="GeneID" id="20223410"/>